<keyword evidence="2" id="KW-0808">Transferase</keyword>
<dbReference type="Proteomes" id="UP001501407">
    <property type="component" value="Unassembled WGS sequence"/>
</dbReference>
<name>A0ABP9MKN6_9MICO</name>
<comment type="caution">
    <text evidence="2">The sequence shown here is derived from an EMBL/GenBank/DDBJ whole genome shotgun (WGS) entry which is preliminary data.</text>
</comment>
<dbReference type="InterPro" id="IPR029063">
    <property type="entry name" value="SAM-dependent_MTases_sf"/>
</dbReference>
<dbReference type="Gene3D" id="3.40.50.150">
    <property type="entry name" value="Vaccinia Virus protein VP39"/>
    <property type="match status" value="1"/>
</dbReference>
<dbReference type="GO" id="GO:0008168">
    <property type="term" value="F:methyltransferase activity"/>
    <property type="evidence" value="ECO:0007669"/>
    <property type="project" value="UniProtKB-KW"/>
</dbReference>
<keyword evidence="3" id="KW-1185">Reference proteome</keyword>
<reference evidence="3" key="1">
    <citation type="journal article" date="2019" name="Int. J. Syst. Evol. Microbiol.">
        <title>The Global Catalogue of Microorganisms (GCM) 10K type strain sequencing project: providing services to taxonomists for standard genome sequencing and annotation.</title>
        <authorList>
            <consortium name="The Broad Institute Genomics Platform"/>
            <consortium name="The Broad Institute Genome Sequencing Center for Infectious Disease"/>
            <person name="Wu L."/>
            <person name="Ma J."/>
        </authorList>
    </citation>
    <scope>NUCLEOTIDE SEQUENCE [LARGE SCALE GENOMIC DNA]</scope>
    <source>
        <strain evidence="3">JCM 18959</strain>
    </source>
</reference>
<sequence>MLAERGYEVVGVDPAGASITVARSKPGADRVRFLHGDATSLPALQVDLATMTANVAQVFLTDADWTATLRGIHAALRPGGRLVFESRDPARRVWEDWSRDWSPRQVEIAGVGVIESFAEVTRVEGEFVTFEGAITLPDRTIVPTSSTLRFRKRDDIETTLADAGFTVDEVREAPDRPGLELVFVATRT</sequence>
<gene>
    <name evidence="2" type="ORF">GCM10025760_33140</name>
</gene>
<keyword evidence="2" id="KW-0489">Methyltransferase</keyword>
<accession>A0ABP9MKN6</accession>
<dbReference type="InterPro" id="IPR041698">
    <property type="entry name" value="Methyltransf_25"/>
</dbReference>
<dbReference type="GO" id="GO:0032259">
    <property type="term" value="P:methylation"/>
    <property type="evidence" value="ECO:0007669"/>
    <property type="project" value="UniProtKB-KW"/>
</dbReference>
<evidence type="ECO:0000313" key="2">
    <source>
        <dbReference type="EMBL" id="GAA5098189.1"/>
    </source>
</evidence>
<organism evidence="2 3">
    <name type="scientific">Microbacterium yannicii</name>
    <dbReference type="NCBI Taxonomy" id="671622"/>
    <lineage>
        <taxon>Bacteria</taxon>
        <taxon>Bacillati</taxon>
        <taxon>Actinomycetota</taxon>
        <taxon>Actinomycetes</taxon>
        <taxon>Micrococcales</taxon>
        <taxon>Microbacteriaceae</taxon>
        <taxon>Microbacterium</taxon>
    </lineage>
</organism>
<dbReference type="Pfam" id="PF13649">
    <property type="entry name" value="Methyltransf_25"/>
    <property type="match status" value="1"/>
</dbReference>
<dbReference type="CDD" id="cd02440">
    <property type="entry name" value="AdoMet_MTases"/>
    <property type="match status" value="1"/>
</dbReference>
<proteinExistence type="predicted"/>
<protein>
    <submittedName>
        <fullName evidence="2">Class I SAM-dependent methyltransferase</fullName>
    </submittedName>
</protein>
<evidence type="ECO:0000259" key="1">
    <source>
        <dbReference type="Pfam" id="PF13649"/>
    </source>
</evidence>
<dbReference type="EMBL" id="BAABKZ010000005">
    <property type="protein sequence ID" value="GAA5098189.1"/>
    <property type="molecule type" value="Genomic_DNA"/>
</dbReference>
<feature type="domain" description="Methyltransferase" evidence="1">
    <location>
        <begin position="2"/>
        <end position="80"/>
    </location>
</feature>
<evidence type="ECO:0000313" key="3">
    <source>
        <dbReference type="Proteomes" id="UP001501407"/>
    </source>
</evidence>
<dbReference type="SUPFAM" id="SSF53335">
    <property type="entry name" value="S-adenosyl-L-methionine-dependent methyltransferases"/>
    <property type="match status" value="1"/>
</dbReference>